<feature type="compositionally biased region" description="Basic and acidic residues" evidence="2">
    <location>
        <begin position="2371"/>
        <end position="2381"/>
    </location>
</feature>
<feature type="compositionally biased region" description="Polar residues" evidence="2">
    <location>
        <begin position="2551"/>
        <end position="2565"/>
    </location>
</feature>
<dbReference type="Proteomes" id="UP000749559">
    <property type="component" value="Unassembled WGS sequence"/>
</dbReference>
<dbReference type="EMBL" id="CAIIXF020000010">
    <property type="protein sequence ID" value="CAH1795990.1"/>
    <property type="molecule type" value="Genomic_DNA"/>
</dbReference>
<organism evidence="3 4">
    <name type="scientific">Owenia fusiformis</name>
    <name type="common">Polychaete worm</name>
    <dbReference type="NCBI Taxonomy" id="6347"/>
    <lineage>
        <taxon>Eukaryota</taxon>
        <taxon>Metazoa</taxon>
        <taxon>Spiralia</taxon>
        <taxon>Lophotrochozoa</taxon>
        <taxon>Annelida</taxon>
        <taxon>Polychaeta</taxon>
        <taxon>Sedentaria</taxon>
        <taxon>Canalipalpata</taxon>
        <taxon>Sabellida</taxon>
        <taxon>Oweniida</taxon>
        <taxon>Oweniidae</taxon>
        <taxon>Owenia</taxon>
    </lineage>
</organism>
<feature type="compositionally biased region" description="Polar residues" evidence="2">
    <location>
        <begin position="2580"/>
        <end position="2607"/>
    </location>
</feature>
<feature type="region of interest" description="Disordered" evidence="2">
    <location>
        <begin position="2241"/>
        <end position="2260"/>
    </location>
</feature>
<evidence type="ECO:0000256" key="1">
    <source>
        <dbReference type="SAM" id="Coils"/>
    </source>
</evidence>
<gene>
    <name evidence="3" type="ORF">OFUS_LOCUS20451</name>
</gene>
<dbReference type="OrthoDB" id="10692133at2759"/>
<dbReference type="AntiFam" id="ANF00010">
    <property type="entry name" value="tRNA translation"/>
</dbReference>
<proteinExistence type="predicted"/>
<name>A0A8S4PQW1_OWEFU</name>
<feature type="compositionally biased region" description="Polar residues" evidence="2">
    <location>
        <begin position="2639"/>
        <end position="2653"/>
    </location>
</feature>
<feature type="region of interest" description="Disordered" evidence="2">
    <location>
        <begin position="2298"/>
        <end position="2706"/>
    </location>
</feature>
<sequence>MVRIELTDSKLRCSFSGTIALTGITDSFCMVWKAMVKEGEMQLNIWKPSTALPISLANLLLNSTAKGHDWVFSESFMQEVTFRCVELSVLLKEDVVQCYMKESDPFTLIRTKSSITIQDITLYIRWERRTIFWSVKGKMHLSNSIFNTITLTSEQDGQYIFEWDGGSSLASCLKDVLPLSHAEYIPDSIHIPNLGVKLIADKDGFSSINISLRKGKGVNWNNVFGLPCKLGDLHGYVQFHRDKVTSARLKAIFKHMLSEESVPMEMNYPTETTNMVQWRLCNTGAESRLFHTFCKYFKCDIQILDTDAKLHDLSLSIEGTEEAKMSICIEGNWKVLPIFEITLVNLEISKAEPFGTLSGTASILSKKDIAIAASVGSLTFSVPNHKCKTTFTDVIEGCLGSIPNESHSVTWFETDQVIEVHCERLYYSEDIMEACIRLEMENWPVSEGIIELSGLRAVIEMTNDVGITIQISGKLKLFGVALPSLSLTLPCENITFSCTKAKLSQDMTFGKIVTKALGVESIDCLPEAVKVLGIETAELEPARNFIKVVFNVSDFKLQTPLGDIEIRNTTFAIEGTYTKSVSMELSGSLNAFTFPEMHYIAKLTAGARSMECVIASHSSDHFTSQSILGLIGDKIGMHETAPIFPEITVTKVEIQLILKNKDLYLDLEVVLDPIKTQLTDQLQLIDGKLKVVCTVKSGETKWCGSEVSGGVLLGDYRLPTFCIPLCYHDGAGSICTRAGSIKQDKMYPRNWQLTIPMCMDTASCIQSTVPEKLTSPIDVSLLMSKLLGFKIPDLGIVIEGCKVALTWKSFFKPEYLYFCFSLKRFKLSNAIQFSDITISTEARKPKVTDQSRSIWNLIFENIPIEMTLELGKSPSLMLTCCKVELPLSEDTLWSVSIPKQGINLKITDAVAIILQVFGVDVNPINTLIPEVAVFTELALDLQWTLKKEIKVFDLEILAKISWLNILDVFKVIGICTRIQLREDSKVSLVYLVPFEIFGYKCLLKGTDLSKLKLTWSEHTRLVPNQKHTMQIRLNDALAQLLTIDDLPSFLDLETTELTYVLLEPFNKSIWVKFTVPQFKIGVDTLNIELKNTCLSIEGTYPQRLKISISGNISLFNLVPIHYTGTLDKTTGKQLDLSITACSVGNFSIGDLLTALLSVLGIPSDLKDTPVFSDVNFTNLAVEYTQIGQSKHLNVNLTIDKIKLPYTNVIRLTNVDTKIVFKNGSWSDSHITGCLEVNDQHVGQFHIPLSFKEKGTGDYRWQLSLPKDTLLNESPLPVPLKSPINLQKFADQLLQSQMHVPDIGLEITGFALDLKWKAFGIPDKIYCYIGLNKLALIPKPVSVSLENIILHLKYEKQAEVGAKDPIADAFPNSYAMFDVCVGNMHTQRLTLRKCKFTLPKRNVWTAEIPKQDVDYGLSDVVNAFAFGQLAADMKDMELPVDLRFKRMFMNLQWNNKKEIVAFDVETVARFEPTLNIFDIIHLTEFGIVGTQKEGKYDWRCFCAIDIFSIRALVEINFKKAELSLHIGTPNQLISPSEAITFGLKQLVGAFTPVNMEVDICGLSENVGQVSLNGSAAVLKLYPKRKKLLLHSEMESLEVGVIAKKKGNVEIVFMLRYNGIIKWQNIWDELSFFDSLPFMPRFSDIIVTAASKHKTDSSLRKNLTELEETTGKKLFASNFDNTKLTAPMVAVSATATMPETFPYVILDVDGKAFSATIVVSKQGVQLAVPFGGFTISGVVLKAELTLEKKFLSFNIKTTFELPTNLECTDFHPAEFGGSLKINTTSKTLSANIVFEGKTKDDPAWPTPFGLRFLTIKSVTLGLEMIYKGGIPHIKLDAAGTLFDIDIEIKLQMLGIRPRAIYFMLKNLSWSRVIGMITGNVGCDLDCLDTLLPRLNHLHLLILSLGTSMDDVDFPDRSKLSRIKGKTKSLVETQNDETHVESISVAGPCIKFDISASWFGVDVTIWGGFSIQSCVPKLEFGGKIDKPLKILGMLDLTAKDDKNTGPYLFLDIDTKALSAEFQMNVSLRFLFLTVSAKVLLDIANRLFTVDVELKLLFGLTVKGKIGFRIGRPTMIDIHAGIRDLDGAVLCNFINGVAEGARKVLEDLENKMDEAISELKKKEQESDSKVAKWFLNLCSWIVKLGRAIVHIIRKGTEMIQWVTKCINKLLNEASRKLCSIRRFDISGTTETEHVFMIQCQYDVCLVGKDIAGSFKVNLGSKGALEDVTKKTLGMQYVSDEAVAEVGKEQVEEQPTANETDSEEVKRFIKKTGDLKSAVENAENDGRVDSTNKAKHYLDKLRGIHVPSPPDATQSDNQASSNDQNKHKSEPSPDKQDTSQDGVKLPDKQNHDHDTKSHNDDPSLNKQNPTYDEEPLPNKEEERQNDEQVPAQQNTVQKREPSPHGNEGASGKQNLSDNSGPSLETPEQIQGGDDVSPNKNKQRNNEPSQERNEDQTQDGQSSENKENQRHYDEPLLDKQNTKQSDGGPFPNSEEEASDKHCPSTVYITKDVTKDDEASLNEDNQTNNDDYDELQNKQDTPQDDCDPSPYGNGVASKRSSTCQSQDNQDLNNENERHNNEPMPDTDNITSCDHSSPVQGNGSAADNHYPNNDESSPKNEDTIHDDDEASPNKENQRQEDEPSLGKQKTSPDISSQSQEQHNGEHRANPSTDMQLPGHSDEVSGRHLDNMEHQSEPIDSTNQGKCDDDQNIDDDEWNDATLPAWANGCNIENVNQGPSAIDRNTSALETDDDNMNLSILIWNDQGNTERTNTDKGLIDKIENGEYVYTDMKLGDEEITLENANDDKSSHNVEITECTYSRQSDVESQQGVDSGPKSEKYIELDGGENMEYKEEGSGEAEQDKSQYPAISSHIRIEKDETNVQDEPNFENMFHPDILSRQDSLDLTKNERSTMDSYNEEESHDLYDSQLENMKAAYYSPKLQPKTVYVKNQSGLIISGDKSGSETRIEFPHHDSEDDEYEQTVVPTFVKDNREEGSIPDGKTGASINKQLQVVVDQAQYSENSLQASNMQNVVEQPHAKFTHFEDILQSNTWNFGTKTTSSHADEMPFKGGNEKFDRGLSKPLLDTMNNGDSLNDPFPQDDQKETYHNTSTDDDLLKVGSINGSDNEVDEQPKYYDFEKQSSINHYRKNAVNKDDRMQNCNQATASQRDVIAKTIQWDSSETSVFNEYLESTLPLLQAIKSHIFNDEMQDFENVTAHRDDSYGSILIDSNILEMHGVDELLFVLIEVATNGGNSNPNNVEVVLTGNRLFTIDKEHDKKQKLPIILKAWNDMWTASSWKSILQLRGDYANIKNKGGDRMIKRCSNFKWSILITDSVKTFTESAWEEILHQHIMIIRLLKRGIEFTHLNKDNPDDLHWVSVGERVDFTMFRFNFPNERVKTKNHRYKSTCLPINDDVLLKWCSLGVDTKVTDIFGEKRKCTVSLGKEFHDDVINLPLNLEVAIQTGLTKETRSIFELMKSNMQGTIDEIITSFSAIPANVWTRYSTSSRGKSLSVKGLINWYITNGTSTDIWLQKNRGGRTRMGVGIVIALTQKTLTMRPEILCAIIACVCALERVHVSTSCVTFGDEVTVVKKGSPIWSDEDKARLLSEFTNFSCANDDFETPTSADILALNTSLNLILEDRHISQTDPCYMLVFTDDGMGSYSAGQRAAFSRYAQSRGVQCWAIGTGQVGLKVQFYGIPNYVHCPTIRGLKDALHQVFTNEEFSNPKQIQGQWEMRDGRKPFNYKQTRIDPDQELAVSVQDANKYQSALFDYVTASSGDDDKEDDEDDDKNLEDSAIAASVSTADKVILRVCCRDFEYCDDFSEDHRLGHIHSSDIPPHINYSERPPCWYWERCDIHNESEHMAKYLHLGYYGGIDLPRCRYWDKCHIKDRSDHMTKYLHPWELQESVGSVAQVGEHLTCNRDVVGSIPTRVECLFHALIHFHHERPFKKTIQETLQNFT</sequence>
<evidence type="ECO:0000313" key="3">
    <source>
        <dbReference type="EMBL" id="CAH1795990.1"/>
    </source>
</evidence>
<accession>A0A8S4PQW1</accession>
<evidence type="ECO:0000256" key="2">
    <source>
        <dbReference type="SAM" id="MobiDB-lite"/>
    </source>
</evidence>
<evidence type="ECO:0000313" key="4">
    <source>
        <dbReference type="Proteomes" id="UP000749559"/>
    </source>
</evidence>
<feature type="coiled-coil region" evidence="1">
    <location>
        <begin position="2094"/>
        <end position="2128"/>
    </location>
</feature>
<feature type="compositionally biased region" description="Polar residues" evidence="2">
    <location>
        <begin position="2306"/>
        <end position="2318"/>
    </location>
</feature>
<feature type="compositionally biased region" description="Basic and acidic residues" evidence="2">
    <location>
        <begin position="2458"/>
        <end position="2475"/>
    </location>
</feature>
<feature type="compositionally biased region" description="Basic and acidic residues" evidence="2">
    <location>
        <begin position="2319"/>
        <end position="2358"/>
    </location>
</feature>
<feature type="compositionally biased region" description="Basic and acidic residues" evidence="2">
    <location>
        <begin position="2671"/>
        <end position="2688"/>
    </location>
</feature>
<feature type="compositionally biased region" description="Polar residues" evidence="2">
    <location>
        <begin position="2406"/>
        <end position="2423"/>
    </location>
</feature>
<keyword evidence="4" id="KW-1185">Reference proteome</keyword>
<keyword evidence="1" id="KW-0175">Coiled coil</keyword>
<comment type="caution">
    <text evidence="3">The sequence shown here is derived from an EMBL/GenBank/DDBJ whole genome shotgun (WGS) entry which is preliminary data.</text>
</comment>
<reference evidence="3" key="1">
    <citation type="submission" date="2022-03" db="EMBL/GenBank/DDBJ databases">
        <authorList>
            <person name="Martin C."/>
        </authorList>
    </citation>
    <scope>NUCLEOTIDE SEQUENCE</scope>
</reference>
<protein>
    <submittedName>
        <fullName evidence="3">Uncharacterized protein</fullName>
    </submittedName>
</protein>
<feature type="compositionally biased region" description="Basic and acidic residues" evidence="2">
    <location>
        <begin position="2623"/>
        <end position="2633"/>
    </location>
</feature>